<feature type="transmembrane region" description="Helical" evidence="1">
    <location>
        <begin position="156"/>
        <end position="180"/>
    </location>
</feature>
<comment type="caution">
    <text evidence="2">The sequence shown here is derived from an EMBL/GenBank/DDBJ whole genome shotgun (WGS) entry which is preliminary data.</text>
</comment>
<feature type="transmembrane region" description="Helical" evidence="1">
    <location>
        <begin position="12"/>
        <end position="32"/>
    </location>
</feature>
<keyword evidence="1" id="KW-1133">Transmembrane helix</keyword>
<protein>
    <submittedName>
        <fullName evidence="2">PepSY-associated TM helix domain-containing protein</fullName>
    </submittedName>
</protein>
<proteinExistence type="predicted"/>
<feature type="transmembrane region" description="Helical" evidence="1">
    <location>
        <begin position="380"/>
        <end position="401"/>
    </location>
</feature>
<dbReference type="Pfam" id="PF03929">
    <property type="entry name" value="PepSY_TM"/>
    <property type="match status" value="1"/>
</dbReference>
<keyword evidence="1" id="KW-0472">Membrane</keyword>
<feature type="transmembrane region" description="Helical" evidence="1">
    <location>
        <begin position="226"/>
        <end position="247"/>
    </location>
</feature>
<organism evidence="2 3">
    <name type="scientific">Oceanobacter antarcticus</name>
    <dbReference type="NCBI Taxonomy" id="3133425"/>
    <lineage>
        <taxon>Bacteria</taxon>
        <taxon>Pseudomonadati</taxon>
        <taxon>Pseudomonadota</taxon>
        <taxon>Gammaproteobacteria</taxon>
        <taxon>Oceanospirillales</taxon>
        <taxon>Oceanospirillaceae</taxon>
        <taxon>Oceanobacter</taxon>
    </lineage>
</organism>
<evidence type="ECO:0000313" key="2">
    <source>
        <dbReference type="EMBL" id="MFK4753539.1"/>
    </source>
</evidence>
<dbReference type="RefSeq" id="WP_416206566.1">
    <property type="nucleotide sequence ID" value="NZ_JBBKTX010000017.1"/>
</dbReference>
<keyword evidence="1" id="KW-0812">Transmembrane</keyword>
<reference evidence="2 3" key="1">
    <citation type="submission" date="2024-03" db="EMBL/GenBank/DDBJ databases">
        <title>High-quality draft genome sequence of Oceanobacter sp. wDCs-4.</title>
        <authorList>
            <person name="Dong C."/>
        </authorList>
    </citation>
    <scope>NUCLEOTIDE SEQUENCE [LARGE SCALE GENOMIC DNA]</scope>
    <source>
        <strain evidence="3">wDCs-4</strain>
    </source>
</reference>
<keyword evidence="3" id="KW-1185">Reference proteome</keyword>
<dbReference type="PANTHER" id="PTHR34219:SF5">
    <property type="entry name" value="BLR4505 PROTEIN"/>
    <property type="match status" value="1"/>
</dbReference>
<dbReference type="InterPro" id="IPR005625">
    <property type="entry name" value="PepSY-ass_TM"/>
</dbReference>
<dbReference type="EMBL" id="JBBKTX010000017">
    <property type="protein sequence ID" value="MFK4753539.1"/>
    <property type="molecule type" value="Genomic_DNA"/>
</dbReference>
<dbReference type="Proteomes" id="UP001620597">
    <property type="component" value="Unassembled WGS sequence"/>
</dbReference>
<sequence length="431" mass="48684">MRSTFVLLHRWAGLTTAAFLFLTGITGAVISWDHELDGWLNSHLTAAHTPGQPQPVLNLVEQLEDRHPNVEVLYFSLHDEPGHAAEFYVQPKLNPATGALYPESFNQVFVDPVSGAELGTRQWGAVWPITRETFVSFLYKLHYSLHLPEMFGTDRWGVWLLGVIALIWTIDSVFGLILTLPKNTARRTARLKANPRKRFWRRWQPAWAIRWNKGGYKLNFDLHQAVSLWTWGLLVIIAFTAFSLNLYREVFHPALSAISDVTPTPYDQRTMIPVEQLTPPALSYHEVLTLARQQADTKGWQEPLGAVFYARQFDLYDVKFYPPESDHGVGGAGHKTLFIDAHTGALLGDRIPWQGTAADIFIQAQFPLHSGRILGLPGRILISAMGLVVAMLSITGVIIWWRKRRARIARSLKGRDNQDKTVPKMTPVNSG</sequence>
<gene>
    <name evidence="2" type="ORF">WG929_14075</name>
</gene>
<accession>A0ABW8NKN1</accession>
<evidence type="ECO:0000313" key="3">
    <source>
        <dbReference type="Proteomes" id="UP001620597"/>
    </source>
</evidence>
<dbReference type="PANTHER" id="PTHR34219">
    <property type="entry name" value="IRON-REGULATED INNER MEMBRANE PROTEIN-RELATED"/>
    <property type="match status" value="1"/>
</dbReference>
<name>A0ABW8NKN1_9GAMM</name>
<evidence type="ECO:0000256" key="1">
    <source>
        <dbReference type="SAM" id="Phobius"/>
    </source>
</evidence>